<dbReference type="Pfam" id="PF09775">
    <property type="entry name" value="Keratin_assoc"/>
    <property type="match status" value="1"/>
</dbReference>
<reference evidence="11 12" key="1">
    <citation type="submission" date="2024-02" db="EMBL/GenBank/DDBJ databases">
        <authorList>
            <person name="Daric V."/>
            <person name="Darras S."/>
        </authorList>
    </citation>
    <scope>NUCLEOTIDE SEQUENCE [LARGE SCALE GENOMIC DNA]</scope>
</reference>
<proteinExistence type="inferred from homology"/>
<accession>A0ABP0GC17</accession>
<dbReference type="InterPro" id="IPR018614">
    <property type="entry name" value="KRTCAP2"/>
</dbReference>
<comment type="caution">
    <text evidence="11">The sequence shown here is derived from an EMBL/GenBank/DDBJ whole genome shotgun (WGS) entry which is preliminary data.</text>
</comment>
<keyword evidence="6 10" id="KW-0472">Membrane</keyword>
<evidence type="ECO:0000256" key="8">
    <source>
        <dbReference type="ARBA" id="ARBA00053818"/>
    </source>
</evidence>
<evidence type="ECO:0000256" key="9">
    <source>
        <dbReference type="ARBA" id="ARBA00063768"/>
    </source>
</evidence>
<evidence type="ECO:0000256" key="1">
    <source>
        <dbReference type="ARBA" id="ARBA00004141"/>
    </source>
</evidence>
<evidence type="ECO:0000256" key="7">
    <source>
        <dbReference type="ARBA" id="ARBA00049813"/>
    </source>
</evidence>
<evidence type="ECO:0000256" key="6">
    <source>
        <dbReference type="ARBA" id="ARBA00023136"/>
    </source>
</evidence>
<evidence type="ECO:0000256" key="10">
    <source>
        <dbReference type="SAM" id="Phobius"/>
    </source>
</evidence>
<feature type="transmembrane region" description="Helical" evidence="10">
    <location>
        <begin position="75"/>
        <end position="108"/>
    </location>
</feature>
<keyword evidence="12" id="KW-1185">Reference proteome</keyword>
<dbReference type="PANTHER" id="PTHR32001:SF1">
    <property type="entry name" value="KERATINOCYTE-ASSOCIATED PROTEIN 2"/>
    <property type="match status" value="1"/>
</dbReference>
<organism evidence="11 12">
    <name type="scientific">Clavelina lepadiformis</name>
    <name type="common">Light-bulb sea squirt</name>
    <name type="synonym">Ascidia lepadiformis</name>
    <dbReference type="NCBI Taxonomy" id="159417"/>
    <lineage>
        <taxon>Eukaryota</taxon>
        <taxon>Metazoa</taxon>
        <taxon>Chordata</taxon>
        <taxon>Tunicata</taxon>
        <taxon>Ascidiacea</taxon>
        <taxon>Aplousobranchia</taxon>
        <taxon>Clavelinidae</taxon>
        <taxon>Clavelina</taxon>
    </lineage>
</organism>
<comment type="subcellular location">
    <subcellularLocation>
        <location evidence="1">Membrane</location>
        <topology evidence="1">Multi-pass membrane protein</topology>
    </subcellularLocation>
</comment>
<feature type="transmembrane region" description="Helical" evidence="10">
    <location>
        <begin position="6"/>
        <end position="23"/>
    </location>
</feature>
<gene>
    <name evidence="11" type="ORF">CVLEPA_LOCUS21335</name>
</gene>
<name>A0ABP0GC17_CLALP</name>
<feature type="transmembrane region" description="Helical" evidence="10">
    <location>
        <begin position="35"/>
        <end position="55"/>
    </location>
</feature>
<evidence type="ECO:0000256" key="2">
    <source>
        <dbReference type="ARBA" id="ARBA00007279"/>
    </source>
</evidence>
<sequence length="132" mass="14544">MSLSTQTSGFVALILSLMVFSGMQYFKVQLASTELFTILGGFLGSTLFVLFLTGVNNLENVFFDDYFQAKLFPEVIGCLALSMAASAMVHRVCVTTCLMFSLISLYYINKLSSAKYQAPTGPVVVKSKRKKH</sequence>
<dbReference type="PANTHER" id="PTHR32001">
    <property type="entry name" value="KERATINOCYTE-ASSOCIATED PROTEIN 2"/>
    <property type="match status" value="1"/>
</dbReference>
<evidence type="ECO:0000256" key="3">
    <source>
        <dbReference type="ARBA" id="ARBA00020175"/>
    </source>
</evidence>
<evidence type="ECO:0000313" key="11">
    <source>
        <dbReference type="EMBL" id="CAK8689315.1"/>
    </source>
</evidence>
<protein>
    <recommendedName>
        <fullName evidence="3">Dolichyl-diphosphooligosaccharide--protein glycosyltransferase subunit KCP2</fullName>
    </recommendedName>
    <alternativeName>
        <fullName evidence="7">Keratinocyte-associated protein 2</fullName>
    </alternativeName>
</protein>
<comment type="subunit">
    <text evidence="9">Component of STT3A-containing oligosaccharyl transferase (OST-A) complex. STT3A-containing complex assembly occurs through the formation of 3 subcomplexes. Subcomplex 1 contains RPN1 and TMEM258, subcomplex 2 contains the STT3A-specific subunits STT3A, DC2/OSTC, and KCP2 as well as the core subunit OST4, and subcomplex 3 contains RPN2, DAD1, and OST48. The OST-A complex can form stable complexes with the Sec61 complex or with both the Sec61 and TRAP complexes. Interacts with PSEN1 and NCSTN; indicative for an association with the gamma-secretase complex.</text>
</comment>
<evidence type="ECO:0000256" key="4">
    <source>
        <dbReference type="ARBA" id="ARBA00022692"/>
    </source>
</evidence>
<keyword evidence="4 10" id="KW-0812">Transmembrane</keyword>
<evidence type="ECO:0000256" key="5">
    <source>
        <dbReference type="ARBA" id="ARBA00022989"/>
    </source>
</evidence>
<keyword evidence="5 10" id="KW-1133">Transmembrane helix</keyword>
<comment type="similarity">
    <text evidence="2">Belongs to the KRTCAP2 family.</text>
</comment>
<evidence type="ECO:0000313" key="12">
    <source>
        <dbReference type="Proteomes" id="UP001642483"/>
    </source>
</evidence>
<dbReference type="Proteomes" id="UP001642483">
    <property type="component" value="Unassembled WGS sequence"/>
</dbReference>
<comment type="function">
    <text evidence="8">Subunit of STT3A-containing oligosaccharyl transferase (OST-A) complex that catalyzes the initial transfer of a defined glycan (Glc(3)Man(9)GlcNAc(2) in eukaryotes) from the lipid carrier dolichol-pyrophosphate to an asparagine residue within an Asn-X-Ser/Thr consensus motif in nascent polypeptide chains, the first step in protein N-glycosylation. N-glycosylation occurs cotranslationally and the complex associates with the Sec61 complex at the channel-forming translocon complex that mediates protein translocation across the endoplasmic reticulum (ER). Within the OST-A complex, acts as an adapter that anchors the OST-A complex to the Sec61 complex. May be involved in N-glycosylation of APP (amyloid-beta precursor protein). Can modulate gamma-secretase cleavage of APP by enhancing endoprotelysis of PSEN1.</text>
</comment>
<dbReference type="EMBL" id="CAWYQH010000108">
    <property type="protein sequence ID" value="CAK8689315.1"/>
    <property type="molecule type" value="Genomic_DNA"/>
</dbReference>